<evidence type="ECO:0000313" key="11">
    <source>
        <dbReference type="EMBL" id="MTT76798.1"/>
    </source>
</evidence>
<evidence type="ECO:0000259" key="10">
    <source>
        <dbReference type="PROSITE" id="PS51464"/>
    </source>
</evidence>
<comment type="caution">
    <text evidence="11">The sequence shown here is derived from an EMBL/GenBank/DDBJ whole genome shotgun (WGS) entry which is preliminary data.</text>
</comment>
<dbReference type="GO" id="GO:2001061">
    <property type="term" value="P:D-glycero-D-manno-heptose 7-phosphate biosynthetic process"/>
    <property type="evidence" value="ECO:0007669"/>
    <property type="project" value="UniProtKB-UniPathway"/>
</dbReference>
<dbReference type="NCBIfam" id="TIGR00441">
    <property type="entry name" value="gmhA"/>
    <property type="match status" value="1"/>
</dbReference>
<keyword evidence="6 9" id="KW-0862">Zinc</keyword>
<dbReference type="Pfam" id="PF13580">
    <property type="entry name" value="SIS_2"/>
    <property type="match status" value="1"/>
</dbReference>
<comment type="cofactor">
    <cofactor evidence="9">
        <name>Zn(2+)</name>
        <dbReference type="ChEBI" id="CHEBI:29105"/>
    </cofactor>
    <text evidence="9">Binds 1 zinc ion per subunit.</text>
</comment>
<dbReference type="InterPro" id="IPR050099">
    <property type="entry name" value="SIS_GmhA/DiaA_subfam"/>
</dbReference>
<evidence type="ECO:0000256" key="6">
    <source>
        <dbReference type="ARBA" id="ARBA00022833"/>
    </source>
</evidence>
<evidence type="ECO:0000256" key="8">
    <source>
        <dbReference type="ARBA" id="ARBA00023277"/>
    </source>
</evidence>
<evidence type="ECO:0000256" key="3">
    <source>
        <dbReference type="ARBA" id="ARBA00009894"/>
    </source>
</evidence>
<dbReference type="Proteomes" id="UP000484547">
    <property type="component" value="Unassembled WGS sequence"/>
</dbReference>
<dbReference type="PANTHER" id="PTHR30390:SF6">
    <property type="entry name" value="DNAA INITIATOR-ASSOCIATING PROTEIN DIAA"/>
    <property type="match status" value="1"/>
</dbReference>
<feature type="binding site" evidence="9">
    <location>
        <position position="65"/>
    </location>
    <ligand>
        <name>Zn(2+)</name>
        <dbReference type="ChEBI" id="CHEBI:29105"/>
    </ligand>
</feature>
<sequence length="189" mass="19879">MSNLYIIKQRFIEHITLVQQVAVSNILEQIAESAVIIKNSLKNGKKVLFCGNGGSAADSQHLAAEFVGRFQKERVGLPAIALTVDTSILTAVANDYGYDTVFARQVQALGNDGDVLVGLSTSGNSKNVLAAIDVAKAKGMQCIGLTAQGGGKMAEVCDICMAVPGPVTARAQEIHILIGHILCELVDGE</sequence>
<dbReference type="AlphaFoldDB" id="A0A7X2XHH4"/>
<reference evidence="13 14" key="1">
    <citation type="journal article" date="2019" name="Nat. Med.">
        <title>A library of human gut bacterial isolates paired with longitudinal multiomics data enables mechanistic microbiome research.</title>
        <authorList>
            <person name="Poyet M."/>
            <person name="Groussin M."/>
            <person name="Gibbons S.M."/>
            <person name="Avila-Pacheco J."/>
            <person name="Jiang X."/>
            <person name="Kearney S.M."/>
            <person name="Perrotta A.R."/>
            <person name="Berdy B."/>
            <person name="Zhao S."/>
            <person name="Lieberman T.D."/>
            <person name="Swanson P.K."/>
            <person name="Smith M."/>
            <person name="Roesemann S."/>
            <person name="Alexander J.E."/>
            <person name="Rich S.A."/>
            <person name="Livny J."/>
            <person name="Vlamakis H."/>
            <person name="Clish C."/>
            <person name="Bullock K."/>
            <person name="Deik A."/>
            <person name="Scott J."/>
            <person name="Pierce K.A."/>
            <person name="Xavier R.J."/>
            <person name="Alm E.J."/>
        </authorList>
    </citation>
    <scope>NUCLEOTIDE SEQUENCE [LARGE SCALE GENOMIC DNA]</scope>
    <source>
        <strain evidence="11 14">BIOML-A13</strain>
        <strain evidence="12 13">BIOML-A3</strain>
    </source>
</reference>
<dbReference type="GO" id="GO:0005737">
    <property type="term" value="C:cytoplasm"/>
    <property type="evidence" value="ECO:0007669"/>
    <property type="project" value="UniProtKB-SubCell"/>
</dbReference>
<proteinExistence type="inferred from homology"/>
<feature type="binding site" evidence="9">
    <location>
        <position position="65"/>
    </location>
    <ligand>
        <name>substrate</name>
    </ligand>
</feature>
<dbReference type="InterPro" id="IPR035461">
    <property type="entry name" value="GmhA/DiaA"/>
</dbReference>
<comment type="pathway">
    <text evidence="9">Carbohydrate biosynthesis; D-glycero-D-manno-heptose 7-phosphate biosynthesis; D-glycero-alpha-D-manno-heptose 7-phosphate and D-glycero-beta-D-manno-heptose 7-phosphate from sedoheptulose 7-phosphate: step 1/1.</text>
</comment>
<dbReference type="InterPro" id="IPR046348">
    <property type="entry name" value="SIS_dom_sf"/>
</dbReference>
<feature type="binding site" evidence="9">
    <location>
        <begin position="120"/>
        <end position="122"/>
    </location>
    <ligand>
        <name>substrate</name>
    </ligand>
</feature>
<comment type="function">
    <text evidence="9">Catalyzes the isomerization of sedoheptulose 7-phosphate in D-glycero-D-manno-heptose 7-phosphate.</text>
</comment>
<dbReference type="RefSeq" id="WP_149877553.1">
    <property type="nucleotide sequence ID" value="NZ_CAUDCT010000004.1"/>
</dbReference>
<organism evidence="11 14">
    <name type="scientific">Phascolarctobacterium faecium</name>
    <dbReference type="NCBI Taxonomy" id="33025"/>
    <lineage>
        <taxon>Bacteria</taxon>
        <taxon>Bacillati</taxon>
        <taxon>Bacillota</taxon>
        <taxon>Negativicutes</taxon>
        <taxon>Acidaminococcales</taxon>
        <taxon>Acidaminococcaceae</taxon>
        <taxon>Phascolarctobacterium</taxon>
    </lineage>
</organism>
<evidence type="ECO:0000313" key="14">
    <source>
        <dbReference type="Proteomes" id="UP000484547"/>
    </source>
</evidence>
<dbReference type="GO" id="GO:0008968">
    <property type="term" value="F:D-sedoheptulose 7-phosphate isomerase activity"/>
    <property type="evidence" value="ECO:0007669"/>
    <property type="project" value="UniProtKB-UniRule"/>
</dbReference>
<dbReference type="GO" id="GO:0097367">
    <property type="term" value="F:carbohydrate derivative binding"/>
    <property type="evidence" value="ECO:0007669"/>
    <property type="project" value="InterPro"/>
</dbReference>
<comment type="subcellular location">
    <subcellularLocation>
        <location evidence="2 9">Cytoplasm</location>
    </subcellularLocation>
</comment>
<evidence type="ECO:0000256" key="1">
    <source>
        <dbReference type="ARBA" id="ARBA00000348"/>
    </source>
</evidence>
<feature type="binding site" evidence="9">
    <location>
        <begin position="94"/>
        <end position="95"/>
    </location>
    <ligand>
        <name>substrate</name>
    </ligand>
</feature>
<dbReference type="CDD" id="cd05006">
    <property type="entry name" value="SIS_GmhA"/>
    <property type="match status" value="1"/>
</dbReference>
<dbReference type="SUPFAM" id="SSF53697">
    <property type="entry name" value="SIS domain"/>
    <property type="match status" value="1"/>
</dbReference>
<dbReference type="OrthoDB" id="9781311at2"/>
<evidence type="ECO:0000256" key="2">
    <source>
        <dbReference type="ARBA" id="ARBA00004496"/>
    </source>
</evidence>
<dbReference type="EMBL" id="WNBM01000011">
    <property type="protein sequence ID" value="MTT76798.1"/>
    <property type="molecule type" value="Genomic_DNA"/>
</dbReference>
<comment type="miscellaneous">
    <text evidence="9">The reaction produces a racemic mixture of D-glycero-alpha-D-manno-heptose 7-phosphate and D-glycero-beta-D-manno-heptose 7-phosphate.</text>
</comment>
<evidence type="ECO:0000256" key="4">
    <source>
        <dbReference type="ARBA" id="ARBA00022490"/>
    </source>
</evidence>
<dbReference type="EMBL" id="WNBW01000012">
    <property type="protein sequence ID" value="MTU04871.1"/>
    <property type="molecule type" value="Genomic_DNA"/>
</dbReference>
<protein>
    <recommendedName>
        <fullName evidence="9">Phosphoheptose isomerase</fullName>
        <ecNumber evidence="9">5.3.1.28</ecNumber>
    </recommendedName>
    <alternativeName>
        <fullName evidence="9">Sedoheptulose 7-phosphate isomerase</fullName>
    </alternativeName>
</protein>
<feature type="binding site" evidence="9">
    <location>
        <position position="172"/>
    </location>
    <ligand>
        <name>Zn(2+)</name>
        <dbReference type="ChEBI" id="CHEBI:29105"/>
    </ligand>
</feature>
<dbReference type="HAMAP" id="MF_00067">
    <property type="entry name" value="GmhA"/>
    <property type="match status" value="1"/>
</dbReference>
<dbReference type="InterPro" id="IPR001347">
    <property type="entry name" value="SIS_dom"/>
</dbReference>
<gene>
    <name evidence="9 11" type="primary">gmhA</name>
    <name evidence="11" type="ORF">GMD11_11105</name>
    <name evidence="12" type="ORF">GMD18_10775</name>
</gene>
<name>A0A7X2XHH4_9FIRM</name>
<feature type="domain" description="SIS" evidence="10">
    <location>
        <begin position="37"/>
        <end position="189"/>
    </location>
</feature>
<evidence type="ECO:0000313" key="12">
    <source>
        <dbReference type="EMBL" id="MTU04871.1"/>
    </source>
</evidence>
<keyword evidence="7 9" id="KW-0413">Isomerase</keyword>
<comment type="similarity">
    <text evidence="3 9">Belongs to the SIS family. GmhA subfamily.</text>
</comment>
<feature type="binding site" evidence="9">
    <location>
        <position position="172"/>
    </location>
    <ligand>
        <name>substrate</name>
    </ligand>
</feature>
<feature type="binding site" evidence="9">
    <location>
        <begin position="52"/>
        <end position="54"/>
    </location>
    <ligand>
        <name>substrate</name>
    </ligand>
</feature>
<feature type="binding site" evidence="9">
    <location>
        <position position="125"/>
    </location>
    <ligand>
        <name>substrate</name>
    </ligand>
</feature>
<keyword evidence="5 9" id="KW-0479">Metal-binding</keyword>
<dbReference type="GO" id="GO:0008270">
    <property type="term" value="F:zinc ion binding"/>
    <property type="evidence" value="ECO:0007669"/>
    <property type="project" value="UniProtKB-UniRule"/>
</dbReference>
<dbReference type="EC" id="5.3.1.28" evidence="9"/>
<dbReference type="GO" id="GO:0005975">
    <property type="term" value="P:carbohydrate metabolic process"/>
    <property type="evidence" value="ECO:0007669"/>
    <property type="project" value="UniProtKB-UniRule"/>
</dbReference>
<dbReference type="Gene3D" id="3.40.50.10490">
    <property type="entry name" value="Glucose-6-phosphate isomerase like protein, domain 1"/>
    <property type="match status" value="1"/>
</dbReference>
<accession>A0A7X2XHH4</accession>
<evidence type="ECO:0000256" key="5">
    <source>
        <dbReference type="ARBA" id="ARBA00022723"/>
    </source>
</evidence>
<feature type="binding site" evidence="9">
    <location>
        <position position="61"/>
    </location>
    <ligand>
        <name>Zn(2+)</name>
        <dbReference type="ChEBI" id="CHEBI:29105"/>
    </ligand>
</feature>
<keyword evidence="8 9" id="KW-0119">Carbohydrate metabolism</keyword>
<dbReference type="InterPro" id="IPR004515">
    <property type="entry name" value="Phosphoheptose_Isoase"/>
</dbReference>
<dbReference type="PROSITE" id="PS51464">
    <property type="entry name" value="SIS"/>
    <property type="match status" value="1"/>
</dbReference>
<dbReference type="PANTHER" id="PTHR30390">
    <property type="entry name" value="SEDOHEPTULOSE 7-PHOSPHATE ISOMERASE / DNAA INITIATOR-ASSOCIATING FACTOR FOR REPLICATION INITIATION"/>
    <property type="match status" value="1"/>
</dbReference>
<evidence type="ECO:0000256" key="7">
    <source>
        <dbReference type="ARBA" id="ARBA00023235"/>
    </source>
</evidence>
<comment type="catalytic activity">
    <reaction evidence="1 9">
        <text>2 D-sedoheptulose 7-phosphate = D-glycero-alpha-D-manno-heptose 7-phosphate + D-glycero-beta-D-manno-heptose 7-phosphate</text>
        <dbReference type="Rhea" id="RHEA:27489"/>
        <dbReference type="ChEBI" id="CHEBI:57483"/>
        <dbReference type="ChEBI" id="CHEBI:60203"/>
        <dbReference type="ChEBI" id="CHEBI:60204"/>
        <dbReference type="EC" id="5.3.1.28"/>
    </reaction>
</comment>
<evidence type="ECO:0000313" key="13">
    <source>
        <dbReference type="Proteomes" id="UP000443070"/>
    </source>
</evidence>
<keyword evidence="13" id="KW-1185">Reference proteome</keyword>
<dbReference type="UniPathway" id="UPA00041">
    <property type="reaction ID" value="UER00436"/>
</dbReference>
<dbReference type="Proteomes" id="UP000443070">
    <property type="component" value="Unassembled WGS sequence"/>
</dbReference>
<feature type="binding site" evidence="9">
    <location>
        <position position="180"/>
    </location>
    <ligand>
        <name>Zn(2+)</name>
        <dbReference type="ChEBI" id="CHEBI:29105"/>
    </ligand>
</feature>
<evidence type="ECO:0000256" key="9">
    <source>
        <dbReference type="HAMAP-Rule" id="MF_00067"/>
    </source>
</evidence>
<keyword evidence="4 9" id="KW-0963">Cytoplasm</keyword>